<dbReference type="EMBL" id="CP041690">
    <property type="protein sequence ID" value="QEE18681.1"/>
    <property type="molecule type" value="Genomic_DNA"/>
</dbReference>
<dbReference type="Proteomes" id="UP000321062">
    <property type="component" value="Chromosome"/>
</dbReference>
<dbReference type="FunFam" id="3.30.70.270:FF:000001">
    <property type="entry name" value="Diguanylate cyclase domain protein"/>
    <property type="match status" value="1"/>
</dbReference>
<dbReference type="GO" id="GO:1902201">
    <property type="term" value="P:negative regulation of bacterial-type flagellum-dependent cell motility"/>
    <property type="evidence" value="ECO:0007669"/>
    <property type="project" value="TreeGrafter"/>
</dbReference>
<feature type="transmembrane region" description="Helical" evidence="4">
    <location>
        <begin position="185"/>
        <end position="204"/>
    </location>
</feature>
<feature type="transmembrane region" description="Helical" evidence="4">
    <location>
        <begin position="154"/>
        <end position="173"/>
    </location>
</feature>
<evidence type="ECO:0000256" key="2">
    <source>
        <dbReference type="ARBA" id="ARBA00034247"/>
    </source>
</evidence>
<proteinExistence type="predicted"/>
<keyword evidence="4" id="KW-1133">Transmembrane helix</keyword>
<dbReference type="AlphaFoldDB" id="A0A5B9DHA3"/>
<dbReference type="PANTHER" id="PTHR45138">
    <property type="entry name" value="REGULATORY COMPONENTS OF SENSORY TRANSDUCTION SYSTEM"/>
    <property type="match status" value="1"/>
</dbReference>
<organism evidence="5 6">
    <name type="scientific">Paradevosia tibetensis</name>
    <dbReference type="NCBI Taxonomy" id="1447062"/>
    <lineage>
        <taxon>Bacteria</taxon>
        <taxon>Pseudomonadati</taxon>
        <taxon>Pseudomonadota</taxon>
        <taxon>Alphaproteobacteria</taxon>
        <taxon>Hyphomicrobiales</taxon>
        <taxon>Devosiaceae</taxon>
        <taxon>Paradevosia</taxon>
    </lineage>
</organism>
<dbReference type="EC" id="2.7.7.65" evidence="1"/>
<evidence type="ECO:0000256" key="1">
    <source>
        <dbReference type="ARBA" id="ARBA00012528"/>
    </source>
</evidence>
<feature type="transmembrane region" description="Helical" evidence="4">
    <location>
        <begin position="48"/>
        <end position="70"/>
    </location>
</feature>
<keyword evidence="4" id="KW-0812">Transmembrane</keyword>
<dbReference type="GO" id="GO:0052621">
    <property type="term" value="F:diguanylate cyclase activity"/>
    <property type="evidence" value="ECO:0007669"/>
    <property type="project" value="UniProtKB-EC"/>
</dbReference>
<protein>
    <recommendedName>
        <fullName evidence="1">diguanylate cyclase</fullName>
        <ecNumber evidence="1">2.7.7.65</ecNumber>
    </recommendedName>
</protein>
<dbReference type="OrthoDB" id="9759607at2"/>
<dbReference type="InterPro" id="IPR050469">
    <property type="entry name" value="Diguanylate_Cyclase"/>
</dbReference>
<name>A0A5B9DHA3_9HYPH</name>
<reference evidence="5 6" key="1">
    <citation type="journal article" date="2015" name="Int. J. Syst. Evol. Microbiol.">
        <title>Youhaiella tibetensis gen. nov., sp. nov., isolated from subsurface sediment.</title>
        <authorList>
            <person name="Wang Y.X."/>
            <person name="Huang F.Q."/>
            <person name="Nogi Y."/>
            <person name="Pang S.J."/>
            <person name="Wang P.K."/>
            <person name="Lv J."/>
        </authorList>
    </citation>
    <scope>NUCLEOTIDE SEQUENCE [LARGE SCALE GENOMIC DNA]</scope>
    <source>
        <strain evidence="6">fig4</strain>
    </source>
</reference>
<dbReference type="Pfam" id="PF00990">
    <property type="entry name" value="GGDEF"/>
    <property type="match status" value="1"/>
</dbReference>
<comment type="catalytic activity">
    <reaction evidence="2">
        <text>2 GTP = 3',3'-c-di-GMP + 2 diphosphate</text>
        <dbReference type="Rhea" id="RHEA:24898"/>
        <dbReference type="ChEBI" id="CHEBI:33019"/>
        <dbReference type="ChEBI" id="CHEBI:37565"/>
        <dbReference type="ChEBI" id="CHEBI:58805"/>
        <dbReference type="EC" id="2.7.7.65"/>
    </reaction>
</comment>
<dbReference type="PROSITE" id="PS50887">
    <property type="entry name" value="GGDEF"/>
    <property type="match status" value="1"/>
</dbReference>
<keyword evidence="4" id="KW-0472">Membrane</keyword>
<dbReference type="SMART" id="SM00267">
    <property type="entry name" value="GGDEF"/>
    <property type="match status" value="1"/>
</dbReference>
<dbReference type="InterPro" id="IPR000160">
    <property type="entry name" value="GGDEF_dom"/>
</dbReference>
<dbReference type="SUPFAM" id="SSF55073">
    <property type="entry name" value="Nucleotide cyclase"/>
    <property type="match status" value="1"/>
</dbReference>
<evidence type="ECO:0000256" key="3">
    <source>
        <dbReference type="SAM" id="MobiDB-lite"/>
    </source>
</evidence>
<dbReference type="GO" id="GO:0043709">
    <property type="term" value="P:cell adhesion involved in single-species biofilm formation"/>
    <property type="evidence" value="ECO:0007669"/>
    <property type="project" value="TreeGrafter"/>
</dbReference>
<feature type="transmembrane region" description="Helical" evidence="4">
    <location>
        <begin position="82"/>
        <end position="101"/>
    </location>
</feature>
<keyword evidence="6" id="KW-1185">Reference proteome</keyword>
<gene>
    <name evidence="5" type="ORF">FNA67_00125</name>
</gene>
<dbReference type="RefSeq" id="WP_147654640.1">
    <property type="nucleotide sequence ID" value="NZ_BMFM01000001.1"/>
</dbReference>
<dbReference type="CDD" id="cd01949">
    <property type="entry name" value="GGDEF"/>
    <property type="match status" value="1"/>
</dbReference>
<dbReference type="KEGG" id="yti:FNA67_00125"/>
<evidence type="ECO:0000256" key="4">
    <source>
        <dbReference type="SAM" id="Phobius"/>
    </source>
</evidence>
<evidence type="ECO:0000313" key="5">
    <source>
        <dbReference type="EMBL" id="QEE18681.1"/>
    </source>
</evidence>
<sequence length="411" mass="45034">MQPAEAGTDSSIGLIDRTIAGGFRFMRFPRSLERRFEADTGPARSRELIVRSLLGLALFNVFLLSDWALMPDTFGSAMLMRLGIVTPLALMLLVITALNPPPVFREGVQAAIVVMASMIPPVLILTSERPWREAGHHGILLVVMFATMIQRIRFWYVLVAVIAIEGIYIATLANLPGIAAPPALSYNMVFAGGVIFSLVASYNLEHEQRLAYLLGLRDRITNSELETISRSDPLTGLGNRRSLDEAFEALRGEPEVAVLLLDIDHFKIYNDSQGHQAGDACLKQIADIISAELHDGTDAAFRFGGEEFLVLMRRENLANALLVAERIRAAIEKARIPHRAIPMGVVTASLGAASSFGNPQTEPEDLVAAADAALYAAKRDGRNRVWPRLRQGDRPRRSLQPRYSARSASGA</sequence>
<dbReference type="Gene3D" id="3.30.70.270">
    <property type="match status" value="1"/>
</dbReference>
<dbReference type="GO" id="GO:0005886">
    <property type="term" value="C:plasma membrane"/>
    <property type="evidence" value="ECO:0007669"/>
    <property type="project" value="TreeGrafter"/>
</dbReference>
<dbReference type="NCBIfam" id="TIGR00254">
    <property type="entry name" value="GGDEF"/>
    <property type="match status" value="1"/>
</dbReference>
<accession>A0A5B9DHA3</accession>
<dbReference type="InterPro" id="IPR029787">
    <property type="entry name" value="Nucleotide_cyclase"/>
</dbReference>
<feature type="region of interest" description="Disordered" evidence="3">
    <location>
        <begin position="385"/>
        <end position="411"/>
    </location>
</feature>
<evidence type="ECO:0000313" key="6">
    <source>
        <dbReference type="Proteomes" id="UP000321062"/>
    </source>
</evidence>
<dbReference type="InterPro" id="IPR043128">
    <property type="entry name" value="Rev_trsase/Diguanyl_cyclase"/>
</dbReference>
<dbReference type="PANTHER" id="PTHR45138:SF9">
    <property type="entry name" value="DIGUANYLATE CYCLASE DGCM-RELATED"/>
    <property type="match status" value="1"/>
</dbReference>